<proteinExistence type="inferred from homology"/>
<dbReference type="InterPro" id="IPR024529">
    <property type="entry name" value="ECF_trnsprt_substrate-spec"/>
</dbReference>
<keyword evidence="13" id="KW-1185">Reference proteome</keyword>
<evidence type="ECO:0000256" key="8">
    <source>
        <dbReference type="PIRNR" id="PIRNR037778"/>
    </source>
</evidence>
<comment type="caution">
    <text evidence="11">The sequence shown here is derived from an EMBL/GenBank/DDBJ whole genome shotgun (WGS) entry which is preliminary data.</text>
</comment>
<dbReference type="InterPro" id="IPR025720">
    <property type="entry name" value="RibU"/>
</dbReference>
<name>A0A4R3JA83_9FIRM</name>
<evidence type="ECO:0000256" key="5">
    <source>
        <dbReference type="ARBA" id="ARBA00022692"/>
    </source>
</evidence>
<evidence type="ECO:0000313" key="10">
    <source>
        <dbReference type="EMBL" id="GBU05030.1"/>
    </source>
</evidence>
<sequence length="202" mass="21692">MSTNVAEKTKVNTRTLVQIGMLSALAIILMQFEIPLPFAPAFYKIDFSEVPVLIGCFSMGPFAGVLIELIKVILNVAIKGTMTMGIGDAANFLIGCAFCVPAALIYQKKRTKSGAVTGMVVGTVIMTILGCVLNAYILLPVYAKAFEMPLDALVSMGTEVNGAITGLMTFVLFAVAPFNLLKGILVSLIVFFVYKKIRQVLL</sequence>
<keyword evidence="5 9" id="KW-0812">Transmembrane</keyword>
<dbReference type="AlphaFoldDB" id="A0A4R3JA83"/>
<comment type="similarity">
    <text evidence="2 8">Belongs to the prokaryotic riboflavin transporter (P-RFT) (TC 2.A.87) family.</text>
</comment>
<dbReference type="GO" id="GO:0032217">
    <property type="term" value="F:riboflavin transmembrane transporter activity"/>
    <property type="evidence" value="ECO:0007669"/>
    <property type="project" value="UniProtKB-UniRule"/>
</dbReference>
<keyword evidence="7 8" id="KW-0472">Membrane</keyword>
<reference evidence="10 13" key="1">
    <citation type="journal article" date="2018" name="Int. J. Syst. Evol. Microbiol.">
        <title>Draft Genome Sequence of Faecalimonas umbilicata JCM 30896T, an Acetate-Producing Bacterium Isolated from Human Feces.</title>
        <authorList>
            <person name="Sakamoto M."/>
            <person name="Ikeyama N."/>
            <person name="Yuki M."/>
            <person name="Ohkuma M."/>
        </authorList>
    </citation>
    <scope>NUCLEOTIDE SEQUENCE [LARGE SCALE GENOMIC DNA]</scope>
    <source>
        <strain evidence="10 13">EGH7</strain>
    </source>
</reference>
<evidence type="ECO:0000256" key="3">
    <source>
        <dbReference type="ARBA" id="ARBA00022448"/>
    </source>
</evidence>
<feature type="transmembrane region" description="Helical" evidence="9">
    <location>
        <begin position="163"/>
        <end position="194"/>
    </location>
</feature>
<evidence type="ECO:0000313" key="11">
    <source>
        <dbReference type="EMBL" id="TCS62447.1"/>
    </source>
</evidence>
<dbReference type="Gene3D" id="1.10.1760.20">
    <property type="match status" value="1"/>
</dbReference>
<evidence type="ECO:0000256" key="7">
    <source>
        <dbReference type="ARBA" id="ARBA00023136"/>
    </source>
</evidence>
<reference evidence="11 12" key="2">
    <citation type="submission" date="2019-03" db="EMBL/GenBank/DDBJ databases">
        <title>Genomic Encyclopedia of Type Strains, Phase IV (KMG-IV): sequencing the most valuable type-strain genomes for metagenomic binning, comparative biology and taxonomic classification.</title>
        <authorList>
            <person name="Goeker M."/>
        </authorList>
    </citation>
    <scope>NUCLEOTIDE SEQUENCE [LARGE SCALE GENOMIC DNA]</scope>
    <source>
        <strain evidence="11 12">DSM 103426</strain>
    </source>
</reference>
<comment type="subcellular location">
    <subcellularLocation>
        <location evidence="1">Cell membrane</location>
        <topology evidence="1">Multi-pass membrane protein</topology>
    </subcellularLocation>
</comment>
<dbReference type="PIRSF" id="PIRSF037778">
    <property type="entry name" value="UCP037778_transp_RibU"/>
    <property type="match status" value="1"/>
</dbReference>
<protein>
    <recommendedName>
        <fullName evidence="8">Riboflavin transporter</fullName>
    </recommendedName>
</protein>
<evidence type="ECO:0000313" key="13">
    <source>
        <dbReference type="Proteomes" id="UP000702954"/>
    </source>
</evidence>
<gene>
    <name evidence="11" type="ORF">EDD74_13219</name>
    <name evidence="10" type="ORF">FAEUMB_15710</name>
</gene>
<keyword evidence="4 8" id="KW-1003">Cell membrane</keyword>
<dbReference type="EMBL" id="BHEO01000008">
    <property type="protein sequence ID" value="GBU05030.1"/>
    <property type="molecule type" value="Genomic_DNA"/>
</dbReference>
<dbReference type="Proteomes" id="UP000702954">
    <property type="component" value="Unassembled WGS sequence"/>
</dbReference>
<evidence type="ECO:0000256" key="6">
    <source>
        <dbReference type="ARBA" id="ARBA00022989"/>
    </source>
</evidence>
<evidence type="ECO:0000256" key="4">
    <source>
        <dbReference type="ARBA" id="ARBA00022475"/>
    </source>
</evidence>
<keyword evidence="6 9" id="KW-1133">Transmembrane helix</keyword>
<dbReference type="GeneID" id="97506221"/>
<dbReference type="Pfam" id="PF12822">
    <property type="entry name" value="ECF_trnsprt"/>
    <property type="match status" value="1"/>
</dbReference>
<dbReference type="RefSeq" id="WP_008976584.1">
    <property type="nucleotide sequence ID" value="NZ_AP031411.1"/>
</dbReference>
<dbReference type="Proteomes" id="UP000294613">
    <property type="component" value="Unassembled WGS sequence"/>
</dbReference>
<evidence type="ECO:0000313" key="12">
    <source>
        <dbReference type="Proteomes" id="UP000294613"/>
    </source>
</evidence>
<organism evidence="11 12">
    <name type="scientific">Faecalimonas umbilicata</name>
    <dbReference type="NCBI Taxonomy" id="1912855"/>
    <lineage>
        <taxon>Bacteria</taxon>
        <taxon>Bacillati</taxon>
        <taxon>Bacillota</taxon>
        <taxon>Clostridia</taxon>
        <taxon>Lachnospirales</taxon>
        <taxon>Lachnospiraceae</taxon>
        <taxon>Faecalimonas</taxon>
    </lineage>
</organism>
<feature type="transmembrane region" description="Helical" evidence="9">
    <location>
        <begin position="50"/>
        <end position="74"/>
    </location>
</feature>
<feature type="transmembrane region" description="Helical" evidence="9">
    <location>
        <begin position="118"/>
        <end position="143"/>
    </location>
</feature>
<dbReference type="PANTHER" id="PTHR38438:SF1">
    <property type="entry name" value="RIBOFLAVIN TRANSPORTER RIBU"/>
    <property type="match status" value="1"/>
</dbReference>
<evidence type="ECO:0000256" key="9">
    <source>
        <dbReference type="SAM" id="Phobius"/>
    </source>
</evidence>
<accession>A0A4R3JA83</accession>
<evidence type="ECO:0000256" key="2">
    <source>
        <dbReference type="ARBA" id="ARBA00005540"/>
    </source>
</evidence>
<evidence type="ECO:0000256" key="1">
    <source>
        <dbReference type="ARBA" id="ARBA00004651"/>
    </source>
</evidence>
<feature type="transmembrane region" description="Helical" evidence="9">
    <location>
        <begin position="16"/>
        <end position="38"/>
    </location>
</feature>
<dbReference type="GO" id="GO:0005886">
    <property type="term" value="C:plasma membrane"/>
    <property type="evidence" value="ECO:0007669"/>
    <property type="project" value="UniProtKB-SubCell"/>
</dbReference>
<keyword evidence="3 8" id="KW-0813">Transport</keyword>
<dbReference type="EMBL" id="SLZV01000032">
    <property type="protein sequence ID" value="TCS62447.1"/>
    <property type="molecule type" value="Genomic_DNA"/>
</dbReference>
<dbReference type="PANTHER" id="PTHR38438">
    <property type="entry name" value="RIBOFLAVIN TRANSPORTER RIBU"/>
    <property type="match status" value="1"/>
</dbReference>
<comment type="function">
    <text evidence="8">Probably a riboflavin-binding protein that interacts with the energy-coupling factor (ECF) ABC-transporter complex.</text>
</comment>